<evidence type="ECO:0000313" key="8">
    <source>
        <dbReference type="EMBL" id="AFM11728.1"/>
    </source>
</evidence>
<keyword evidence="9" id="KW-1185">Reference proteome</keyword>
<sequence length="388" mass="41725">MGDNDNDSYSESSTQSWGSRLMGSIKGVAFGLLLFFAAFFVLWWNEGRSVETYKSLQEGKGATIAAKADSVDSSLDGKLIHVSGPVSTEETLTDDTFKVEAEKVLSLRRTVQMYQWQESCTSETEKNLGGSTTTNTKCTYKKDWAGKTDSASFKKPQGHTNPPMIYTSETVTAANAKLGAYRLPQNLTSSLSSFVKLEASDAVLAKVRTVAAKPVAATSEGIFIGMNASNPQVGDYRVKFEVVKPTDASVIAVQQSSSFAPYTADAGGSIYMISQGVVTAQQMYKSAESSNAFITWVLRLVGWLMMTIGLSMLFKPLSTLLDVLPILGSIMSFGTGLASAIAAFALSVVTIAIAWFFYRPVLSLILIGIVVGVIVFMRQRGAAKKAAN</sequence>
<dbReference type="AlphaFoldDB" id="I4B371"/>
<dbReference type="EMBL" id="CP002959">
    <property type="protein sequence ID" value="AFM11728.1"/>
    <property type="molecule type" value="Genomic_DNA"/>
</dbReference>
<dbReference type="Proteomes" id="UP000006048">
    <property type="component" value="Chromosome"/>
</dbReference>
<dbReference type="GO" id="GO:0006629">
    <property type="term" value="P:lipid metabolic process"/>
    <property type="evidence" value="ECO:0007669"/>
    <property type="project" value="TreeGrafter"/>
</dbReference>
<dbReference type="GO" id="GO:0071763">
    <property type="term" value="P:nuclear membrane organization"/>
    <property type="evidence" value="ECO:0007669"/>
    <property type="project" value="TreeGrafter"/>
</dbReference>
<dbReference type="HOGENOM" id="CLU_042602_1_0_12"/>
<name>I4B371_TURPD</name>
<feature type="transmembrane region" description="Helical" evidence="7">
    <location>
        <begin position="21"/>
        <end position="44"/>
    </location>
</feature>
<evidence type="ECO:0000256" key="1">
    <source>
        <dbReference type="ARBA" id="ARBA00004127"/>
    </source>
</evidence>
<evidence type="ECO:0000313" key="9">
    <source>
        <dbReference type="Proteomes" id="UP000006048"/>
    </source>
</evidence>
<dbReference type="STRING" id="869212.Turpa_1079"/>
<evidence type="ECO:0000256" key="3">
    <source>
        <dbReference type="ARBA" id="ARBA00022692"/>
    </source>
</evidence>
<feature type="transmembrane region" description="Helical" evidence="7">
    <location>
        <begin position="361"/>
        <end position="377"/>
    </location>
</feature>
<accession>I4B371</accession>
<dbReference type="PANTHER" id="PTHR13416:SF2">
    <property type="entry name" value="TRANSMEMBRANE PROTEIN 43"/>
    <property type="match status" value="1"/>
</dbReference>
<dbReference type="GO" id="GO:0012505">
    <property type="term" value="C:endomembrane system"/>
    <property type="evidence" value="ECO:0007669"/>
    <property type="project" value="UniProtKB-SubCell"/>
</dbReference>
<keyword evidence="6 7" id="KW-0472">Membrane</keyword>
<dbReference type="KEGG" id="tpx:Turpa_1079"/>
<proteinExistence type="predicted"/>
<feature type="transmembrane region" description="Helical" evidence="7">
    <location>
        <begin position="326"/>
        <end position="355"/>
    </location>
</feature>
<evidence type="ECO:0000256" key="4">
    <source>
        <dbReference type="ARBA" id="ARBA00022824"/>
    </source>
</evidence>
<dbReference type="OrthoDB" id="273988at2"/>
<evidence type="ECO:0000256" key="7">
    <source>
        <dbReference type="SAM" id="Phobius"/>
    </source>
</evidence>
<comment type="subcellular location">
    <subcellularLocation>
        <location evidence="1">Endomembrane system</location>
        <topology evidence="1">Multi-pass membrane protein</topology>
    </subcellularLocation>
    <subcellularLocation>
        <location evidence="2">Endoplasmic reticulum membrane</location>
    </subcellularLocation>
</comment>
<protein>
    <recommendedName>
        <fullName evidence="10">Transmembrane protein</fullName>
    </recommendedName>
</protein>
<evidence type="ECO:0008006" key="10">
    <source>
        <dbReference type="Google" id="ProtNLM"/>
    </source>
</evidence>
<keyword evidence="5 7" id="KW-1133">Transmembrane helix</keyword>
<dbReference type="RefSeq" id="WP_014802245.1">
    <property type="nucleotide sequence ID" value="NC_018020.1"/>
</dbReference>
<evidence type="ECO:0000256" key="2">
    <source>
        <dbReference type="ARBA" id="ARBA00004586"/>
    </source>
</evidence>
<dbReference type="PANTHER" id="PTHR13416">
    <property type="match status" value="1"/>
</dbReference>
<dbReference type="Pfam" id="PF07787">
    <property type="entry name" value="TMEM43"/>
    <property type="match status" value="1"/>
</dbReference>
<organism evidence="8 9">
    <name type="scientific">Turneriella parva (strain ATCC BAA-1111 / DSM 21527 / NCTC 11395 / H)</name>
    <name type="common">Leptospira parva</name>
    <dbReference type="NCBI Taxonomy" id="869212"/>
    <lineage>
        <taxon>Bacteria</taxon>
        <taxon>Pseudomonadati</taxon>
        <taxon>Spirochaetota</taxon>
        <taxon>Spirochaetia</taxon>
        <taxon>Leptospirales</taxon>
        <taxon>Leptospiraceae</taxon>
        <taxon>Turneriella</taxon>
    </lineage>
</organism>
<reference evidence="8 9" key="1">
    <citation type="submission" date="2012-06" db="EMBL/GenBank/DDBJ databases">
        <title>The complete chromosome of genome of Turneriella parva DSM 21527.</title>
        <authorList>
            <consortium name="US DOE Joint Genome Institute (JGI-PGF)"/>
            <person name="Lucas S."/>
            <person name="Han J."/>
            <person name="Lapidus A."/>
            <person name="Bruce D."/>
            <person name="Goodwin L."/>
            <person name="Pitluck S."/>
            <person name="Peters L."/>
            <person name="Kyrpides N."/>
            <person name="Mavromatis K."/>
            <person name="Ivanova N."/>
            <person name="Mikhailova N."/>
            <person name="Chertkov O."/>
            <person name="Detter J.C."/>
            <person name="Tapia R."/>
            <person name="Han C."/>
            <person name="Land M."/>
            <person name="Hauser L."/>
            <person name="Markowitz V."/>
            <person name="Cheng J.-F."/>
            <person name="Hugenholtz P."/>
            <person name="Woyke T."/>
            <person name="Wu D."/>
            <person name="Gronow S."/>
            <person name="Wellnitz S."/>
            <person name="Brambilla E."/>
            <person name="Klenk H.-P."/>
            <person name="Eisen J.A."/>
        </authorList>
    </citation>
    <scope>NUCLEOTIDE SEQUENCE [LARGE SCALE GENOMIC DNA]</scope>
    <source>
        <strain evidence="9">ATCC BAA-1111 / DSM 21527 / NCTC 11395 / H</strain>
    </source>
</reference>
<gene>
    <name evidence="8" type="ordered locus">Turpa_1079</name>
</gene>
<evidence type="ECO:0000256" key="5">
    <source>
        <dbReference type="ARBA" id="ARBA00022989"/>
    </source>
</evidence>
<dbReference type="InterPro" id="IPR012430">
    <property type="entry name" value="TMEM43_fam"/>
</dbReference>
<evidence type="ECO:0000256" key="6">
    <source>
        <dbReference type="ARBA" id="ARBA00023136"/>
    </source>
</evidence>
<feature type="transmembrane region" description="Helical" evidence="7">
    <location>
        <begin position="293"/>
        <end position="314"/>
    </location>
</feature>
<keyword evidence="3 7" id="KW-0812">Transmembrane</keyword>
<keyword evidence="4" id="KW-0256">Endoplasmic reticulum</keyword>